<dbReference type="RefSeq" id="WP_155304141.1">
    <property type="nucleotide sequence ID" value="NZ_AP021875.1"/>
</dbReference>
<accession>A0A5K7ZGG8</accession>
<dbReference type="OrthoDB" id="5460653at2"/>
<protein>
    <submittedName>
        <fullName evidence="1">GemA protein</fullName>
    </submittedName>
</protein>
<dbReference type="KEGG" id="dwd:DSCW_26140"/>
<organism evidence="1 2">
    <name type="scientific">Desulfosarcina widdelii</name>
    <dbReference type="NCBI Taxonomy" id="947919"/>
    <lineage>
        <taxon>Bacteria</taxon>
        <taxon>Pseudomonadati</taxon>
        <taxon>Thermodesulfobacteriota</taxon>
        <taxon>Desulfobacteria</taxon>
        <taxon>Desulfobacterales</taxon>
        <taxon>Desulfosarcinaceae</taxon>
        <taxon>Desulfosarcina</taxon>
    </lineage>
</organism>
<dbReference type="Pfam" id="PF06252">
    <property type="entry name" value="GemA"/>
    <property type="match status" value="1"/>
</dbReference>
<dbReference type="AlphaFoldDB" id="A0A5K7ZGG8"/>
<keyword evidence="2" id="KW-1185">Reference proteome</keyword>
<reference evidence="1 2" key="1">
    <citation type="submission" date="2019-11" db="EMBL/GenBank/DDBJ databases">
        <title>Comparative genomics of hydrocarbon-degrading Desulfosarcina strains.</title>
        <authorList>
            <person name="Watanabe M."/>
            <person name="Kojima H."/>
            <person name="Fukui M."/>
        </authorList>
    </citation>
    <scope>NUCLEOTIDE SEQUENCE [LARGE SCALE GENOMIC DNA]</scope>
    <source>
        <strain evidence="1 2">PP31</strain>
    </source>
</reference>
<dbReference type="Proteomes" id="UP000427769">
    <property type="component" value="Chromosome"/>
</dbReference>
<dbReference type="InterPro" id="IPR009363">
    <property type="entry name" value="Phage_Mu_Gp16"/>
</dbReference>
<gene>
    <name evidence="1" type="ORF">DSCW_26140</name>
</gene>
<dbReference type="EMBL" id="AP021875">
    <property type="protein sequence ID" value="BBO75197.1"/>
    <property type="molecule type" value="Genomic_DNA"/>
</dbReference>
<name>A0A5K7ZGG8_9BACT</name>
<sequence>MMNAQARKERRRRELALIHIAAKQLNIKENVYRGLVLYASKDDCDSAADLDAAGRQALIRIFKKMGFRPVHKSAMASGMHKPPSWERGPQLSKIGAILADLCYPWRYADAIAKRMYGVDFVRFCYPYQLQGVIAALLARQKKVKIQNSKRKNAK</sequence>
<proteinExistence type="predicted"/>
<evidence type="ECO:0000313" key="1">
    <source>
        <dbReference type="EMBL" id="BBO75197.1"/>
    </source>
</evidence>
<evidence type="ECO:0000313" key="2">
    <source>
        <dbReference type="Proteomes" id="UP000427769"/>
    </source>
</evidence>